<name>A0ABP3PKW1_9PROT</name>
<dbReference type="InterPro" id="IPR029055">
    <property type="entry name" value="Ntn_hydrolases_N"/>
</dbReference>
<dbReference type="PANTHER" id="PTHR34218">
    <property type="entry name" value="PEPTIDASE S45 PENICILLIN AMIDASE"/>
    <property type="match status" value="1"/>
</dbReference>
<feature type="region of interest" description="Disordered" evidence="4">
    <location>
        <begin position="213"/>
        <end position="287"/>
    </location>
</feature>
<evidence type="ECO:0000256" key="1">
    <source>
        <dbReference type="ARBA" id="ARBA00006586"/>
    </source>
</evidence>
<dbReference type="InterPro" id="IPR043146">
    <property type="entry name" value="Penicillin_amidase_N_B-knob"/>
</dbReference>
<keyword evidence="3" id="KW-0865">Zymogen</keyword>
<feature type="compositionally biased region" description="Low complexity" evidence="4">
    <location>
        <begin position="224"/>
        <end position="237"/>
    </location>
</feature>
<keyword evidence="2" id="KW-0378">Hydrolase</keyword>
<accession>A0ABP3PKW1</accession>
<feature type="region of interest" description="Disordered" evidence="4">
    <location>
        <begin position="545"/>
        <end position="565"/>
    </location>
</feature>
<dbReference type="Pfam" id="PF01804">
    <property type="entry name" value="Penicil_amidase"/>
    <property type="match status" value="1"/>
</dbReference>
<dbReference type="Gene3D" id="2.30.120.10">
    <property type="match status" value="1"/>
</dbReference>
<dbReference type="InterPro" id="IPR023343">
    <property type="entry name" value="Penicillin_amidase_dom1"/>
</dbReference>
<comment type="similarity">
    <text evidence="1">Belongs to the peptidase S45 family.</text>
</comment>
<dbReference type="PIRSF" id="PIRSF001227">
    <property type="entry name" value="Pen_acylase"/>
    <property type="match status" value="1"/>
</dbReference>
<dbReference type="Gene3D" id="3.60.20.10">
    <property type="entry name" value="Glutamine Phosphoribosylpyrophosphate, subunit 1, domain 1"/>
    <property type="match status" value="1"/>
</dbReference>
<reference evidence="6" key="1">
    <citation type="journal article" date="2019" name="Int. J. Syst. Evol. Microbiol.">
        <title>The Global Catalogue of Microorganisms (GCM) 10K type strain sequencing project: providing services to taxonomists for standard genome sequencing and annotation.</title>
        <authorList>
            <consortium name="The Broad Institute Genomics Platform"/>
            <consortium name="The Broad Institute Genome Sequencing Center for Infectious Disease"/>
            <person name="Wu L."/>
            <person name="Ma J."/>
        </authorList>
    </citation>
    <scope>NUCLEOTIDE SEQUENCE [LARGE SCALE GENOMIC DNA]</scope>
    <source>
        <strain evidence="6">JCM 9933</strain>
    </source>
</reference>
<dbReference type="Gene3D" id="1.10.439.10">
    <property type="entry name" value="Penicillin Amidohydrolase, domain 1"/>
    <property type="match status" value="1"/>
</dbReference>
<organism evidence="5 6">
    <name type="scientific">Craurococcus roseus</name>
    <dbReference type="NCBI Taxonomy" id="77585"/>
    <lineage>
        <taxon>Bacteria</taxon>
        <taxon>Pseudomonadati</taxon>
        <taxon>Pseudomonadota</taxon>
        <taxon>Alphaproteobacteria</taxon>
        <taxon>Acetobacterales</taxon>
        <taxon>Acetobacteraceae</taxon>
        <taxon>Craurococcus</taxon>
    </lineage>
</organism>
<dbReference type="Gene3D" id="1.10.1400.10">
    <property type="match status" value="1"/>
</dbReference>
<evidence type="ECO:0000313" key="6">
    <source>
        <dbReference type="Proteomes" id="UP001501588"/>
    </source>
</evidence>
<evidence type="ECO:0000256" key="4">
    <source>
        <dbReference type="SAM" id="MobiDB-lite"/>
    </source>
</evidence>
<dbReference type="InterPro" id="IPR014395">
    <property type="entry name" value="Pen/GL7ACA/AHL_acylase"/>
</dbReference>
<protein>
    <submittedName>
        <fullName evidence="5">Penicillin acylase family protein</fullName>
    </submittedName>
</protein>
<evidence type="ECO:0000256" key="3">
    <source>
        <dbReference type="ARBA" id="ARBA00023145"/>
    </source>
</evidence>
<sequence length="849" mass="89824">MAAVRTRPRRRRRLRRVLFGLAAVLLLAAGTAAGLLWWSLPPSHAATRIPGLSAPVEVALDRHGIPRIAAATEQDAAAALGWLHARDRMFPMEMMRRGASGRLAELAGPAMLMNDRFVRTLGLLRRAEADLAILPAETRAVLEAYAAGVNAWIAERGRFAAPEFIPLGAPEPWRPEHSLLWGKVMGLWLSGNWRQELEHARLAAILPPERLSDLWPADDSPGRPDALPAPATAGDGAPPRKDARALPTNSSETITAAPARHRPDGSQRGHGAEDRQRPGPNGQAATDADPAHLSRLLAALPRFPGPGTLPDSASNAWAVSGARSASGAPLLASDPHLGFNAPVLWYLARIDLADGRMMAGATSPGVHGIVIGRTRDLAWGFTTTHSDTQDVFVETPAGPGAYATPDGPRPFTVREETIAVRGGDPVRLRVRETRHGPVISDLDPDGAGGRILAVSMANLAPDDTSAAGLLALNRARTVEEGKAAAALVTGTPQNLMMADAAGGIAMALTGRTPIRRAGDGALPAPGADGSHDWAGWVPFDALPHAEDPPGGALANANNRVSPSGHPVHLGRDWFGDWRFRRIGEMLASRERHDAPNFAAMQRDTVSLLARELATAPDAVLRQSPRPEDAAAAKARDLLLAWDGNIAADRPEPLLFNAWMRAARRLALENGGAPPGAGGPEFLSRVLSPDGRAAAPWCAGDCPALAARALRDAVAELQATEGSDPAAWRWGRVHVARFEHPILRFVPLLGGWTRLQAPTGGDEETVSRGGMRGAGPASWRHVHGAGLRLVADLADPDRTLAVIATGQSAHPLSRHWGDLLPAWRDGGTVSLGRAPADGGEGGRFRLLPTP</sequence>
<dbReference type="PANTHER" id="PTHR34218:SF4">
    <property type="entry name" value="ACYL-HOMOSERINE LACTONE ACYLASE QUIP"/>
    <property type="match status" value="1"/>
</dbReference>
<dbReference type="CDD" id="cd03747">
    <property type="entry name" value="Ntn_PGA_like"/>
    <property type="match status" value="1"/>
</dbReference>
<dbReference type="Proteomes" id="UP001501588">
    <property type="component" value="Unassembled WGS sequence"/>
</dbReference>
<keyword evidence="6" id="KW-1185">Reference proteome</keyword>
<feature type="compositionally biased region" description="Basic and acidic residues" evidence="4">
    <location>
        <begin position="261"/>
        <end position="277"/>
    </location>
</feature>
<dbReference type="InterPro" id="IPR043147">
    <property type="entry name" value="Penicillin_amidase_A-knob"/>
</dbReference>
<evidence type="ECO:0000313" key="5">
    <source>
        <dbReference type="EMBL" id="GAA0569641.1"/>
    </source>
</evidence>
<comment type="caution">
    <text evidence="5">The sequence shown here is derived from an EMBL/GenBank/DDBJ whole genome shotgun (WGS) entry which is preliminary data.</text>
</comment>
<dbReference type="EMBL" id="BAAAFZ010000007">
    <property type="protein sequence ID" value="GAA0569641.1"/>
    <property type="molecule type" value="Genomic_DNA"/>
</dbReference>
<dbReference type="InterPro" id="IPR002692">
    <property type="entry name" value="S45"/>
</dbReference>
<evidence type="ECO:0000256" key="2">
    <source>
        <dbReference type="ARBA" id="ARBA00022801"/>
    </source>
</evidence>
<dbReference type="SUPFAM" id="SSF56235">
    <property type="entry name" value="N-terminal nucleophile aminohydrolases (Ntn hydrolases)"/>
    <property type="match status" value="1"/>
</dbReference>
<proteinExistence type="inferred from homology"/>
<gene>
    <name evidence="5" type="ORF">GCM10009416_05130</name>
</gene>